<accession>A0AAW5EGP8</accession>
<comment type="caution">
    <text evidence="2">The sequence shown here is derived from an EMBL/GenBank/DDBJ whole genome shotgun (WGS) entry which is preliminary data.</text>
</comment>
<dbReference type="AlphaFoldDB" id="A0AAW5EGP8"/>
<keyword evidence="1" id="KW-0812">Transmembrane</keyword>
<protein>
    <submittedName>
        <fullName evidence="2">UDP-N-acetylmuramoyl-tripeptide--D-alanyl-D-alanine ligase</fullName>
    </submittedName>
</protein>
<sequence>HLYFLFLPYFFFLTFPLYSLAYFALIHTPILYFWNKSIDKKLVFTSKVKWFFVFVFIYNTLFAILALRFSFLFNLFALPFALISLKIFELFSNLYFKNKAKAKLQNNPQLKIIL</sequence>
<dbReference type="EMBL" id="JAJUOL010000741">
    <property type="protein sequence ID" value="MCH3853187.1"/>
    <property type="molecule type" value="Genomic_DNA"/>
</dbReference>
<keyword evidence="1" id="KW-0472">Membrane</keyword>
<name>A0AAW5EGP8_CAMJU</name>
<evidence type="ECO:0000256" key="1">
    <source>
        <dbReference type="SAM" id="Phobius"/>
    </source>
</evidence>
<dbReference type="Proteomes" id="UP001199644">
    <property type="component" value="Unassembled WGS sequence"/>
</dbReference>
<feature type="transmembrane region" description="Helical" evidence="1">
    <location>
        <begin position="6"/>
        <end position="27"/>
    </location>
</feature>
<feature type="transmembrane region" description="Helical" evidence="1">
    <location>
        <begin position="48"/>
        <end position="69"/>
    </location>
</feature>
<gene>
    <name evidence="2" type="ORF">LZC39_13925</name>
</gene>
<organism evidence="2 3">
    <name type="scientific">Campylobacter jejuni</name>
    <dbReference type="NCBI Taxonomy" id="197"/>
    <lineage>
        <taxon>Bacteria</taxon>
        <taxon>Pseudomonadati</taxon>
        <taxon>Campylobacterota</taxon>
        <taxon>Epsilonproteobacteria</taxon>
        <taxon>Campylobacterales</taxon>
        <taxon>Campylobacteraceae</taxon>
        <taxon>Campylobacter</taxon>
    </lineage>
</organism>
<proteinExistence type="predicted"/>
<reference evidence="2" key="1">
    <citation type="submission" date="2021-12" db="EMBL/GenBank/DDBJ databases">
        <title>Prevalence of phenicol resistance gene fexA in Campylobacter isolated from poultry supply chain.</title>
        <authorList>
            <person name="Tang B."/>
            <person name="Zheng X."/>
            <person name="Lin J."/>
            <person name="Lin R."/>
            <person name="Yang H."/>
            <person name="Shen Z."/>
            <person name="Xia F."/>
        </authorList>
    </citation>
    <scope>NUCLEOTIDE SEQUENCE</scope>
    <source>
        <strain evidence="2">CJHN2011004</strain>
    </source>
</reference>
<feature type="non-terminal residue" evidence="2">
    <location>
        <position position="1"/>
    </location>
</feature>
<keyword evidence="2" id="KW-0436">Ligase</keyword>
<keyword evidence="1" id="KW-1133">Transmembrane helix</keyword>
<dbReference type="GO" id="GO:0016874">
    <property type="term" value="F:ligase activity"/>
    <property type="evidence" value="ECO:0007669"/>
    <property type="project" value="UniProtKB-KW"/>
</dbReference>
<evidence type="ECO:0000313" key="2">
    <source>
        <dbReference type="EMBL" id="MCH3853187.1"/>
    </source>
</evidence>
<feature type="transmembrane region" description="Helical" evidence="1">
    <location>
        <begin position="75"/>
        <end position="96"/>
    </location>
</feature>
<feature type="non-terminal residue" evidence="2">
    <location>
        <position position="114"/>
    </location>
</feature>
<evidence type="ECO:0000313" key="3">
    <source>
        <dbReference type="Proteomes" id="UP001199644"/>
    </source>
</evidence>